<evidence type="ECO:0000313" key="1">
    <source>
        <dbReference type="Proteomes" id="UP000887578"/>
    </source>
</evidence>
<evidence type="ECO:0000313" key="2">
    <source>
        <dbReference type="WBParaSite" id="PDA_v2.g23457.t1"/>
    </source>
</evidence>
<proteinExistence type="predicted"/>
<keyword evidence="1" id="KW-1185">Reference proteome</keyword>
<dbReference type="Proteomes" id="UP000887578">
    <property type="component" value="Unplaced"/>
</dbReference>
<accession>A0A914Q8H1</accession>
<name>A0A914Q8H1_9BILA</name>
<protein>
    <submittedName>
        <fullName evidence="2">Uncharacterized protein</fullName>
    </submittedName>
</protein>
<dbReference type="WBParaSite" id="PDA_v2.g23457.t1">
    <property type="protein sequence ID" value="PDA_v2.g23457.t1"/>
    <property type="gene ID" value="PDA_v2.g23457"/>
</dbReference>
<sequence length="107" mass="12449">MQVKDDKNCSTRLYNSTGTVHSFYKCHCSMKDCDAENRDMAKEMNTAKFHDQFYCQTSKYSTNNSEYKPFESRVLKSVKNETGVLCFIEISKIYDTYIINAKAVNPR</sequence>
<organism evidence="1 2">
    <name type="scientific">Panagrolaimus davidi</name>
    <dbReference type="NCBI Taxonomy" id="227884"/>
    <lineage>
        <taxon>Eukaryota</taxon>
        <taxon>Metazoa</taxon>
        <taxon>Ecdysozoa</taxon>
        <taxon>Nematoda</taxon>
        <taxon>Chromadorea</taxon>
        <taxon>Rhabditida</taxon>
        <taxon>Tylenchina</taxon>
        <taxon>Panagrolaimomorpha</taxon>
        <taxon>Panagrolaimoidea</taxon>
        <taxon>Panagrolaimidae</taxon>
        <taxon>Panagrolaimus</taxon>
    </lineage>
</organism>
<reference evidence="2" key="1">
    <citation type="submission" date="2022-11" db="UniProtKB">
        <authorList>
            <consortium name="WormBaseParasite"/>
        </authorList>
    </citation>
    <scope>IDENTIFICATION</scope>
</reference>
<dbReference type="AlphaFoldDB" id="A0A914Q8H1"/>